<proteinExistence type="predicted"/>
<protein>
    <recommendedName>
        <fullName evidence="13">C3H1-type domain-containing protein</fullName>
    </recommendedName>
</protein>
<evidence type="ECO:0000256" key="2">
    <source>
        <dbReference type="ARBA" id="ARBA00022737"/>
    </source>
</evidence>
<sequence>MAQANRLNPLWPRQFCSGRSPAAAPPPSTERTATGMANTNIHIGGLPLEVDDAQLASIFSAYGTITWSRVFDSKGKPNKAAIVEFADAAEATWLVESLNGNIPQGLTEPITVAFKQERSKGSPKGSYGKAVGGGGSPCGGKGSSPYEGGRGGGTEVCRNFQRTGECKFGDSCKFSH</sequence>
<accession>A0A6T1MBA2</accession>
<feature type="domain" description="C3H1-type" evidence="10">
    <location>
        <begin position="151"/>
        <end position="176"/>
    </location>
</feature>
<dbReference type="InterPro" id="IPR000571">
    <property type="entry name" value="Znf_CCCH"/>
</dbReference>
<keyword evidence="4 7" id="KW-0862">Zinc</keyword>
<dbReference type="Pfam" id="PF00642">
    <property type="entry name" value="zf-CCCH"/>
    <property type="match status" value="1"/>
</dbReference>
<feature type="domain" description="RRM" evidence="9">
    <location>
        <begin position="39"/>
        <end position="117"/>
    </location>
</feature>
<feature type="zinc finger region" description="C3H1-type" evidence="7">
    <location>
        <begin position="151"/>
        <end position="176"/>
    </location>
</feature>
<dbReference type="GO" id="GO:1990904">
    <property type="term" value="C:ribonucleoprotein complex"/>
    <property type="evidence" value="ECO:0007669"/>
    <property type="project" value="InterPro"/>
</dbReference>
<dbReference type="PRINTS" id="PR00961">
    <property type="entry name" value="HUDSXLRNA"/>
</dbReference>
<dbReference type="Pfam" id="PF00076">
    <property type="entry name" value="RRM_1"/>
    <property type="match status" value="1"/>
</dbReference>
<reference evidence="12" key="1">
    <citation type="submission" date="2021-01" db="EMBL/GenBank/DDBJ databases">
        <authorList>
            <person name="Corre E."/>
            <person name="Pelletier E."/>
            <person name="Niang G."/>
            <person name="Scheremetjew M."/>
            <person name="Finn R."/>
            <person name="Kale V."/>
            <person name="Holt S."/>
            <person name="Cochrane G."/>
            <person name="Meng A."/>
            <person name="Brown T."/>
            <person name="Cohen L."/>
        </authorList>
    </citation>
    <scope>NUCLEOTIDE SEQUENCE</scope>
    <source>
        <strain evidence="12">CCMP3105</strain>
    </source>
</reference>
<gene>
    <name evidence="11" type="ORF">AMON00008_LOCUS59266</name>
    <name evidence="12" type="ORF">AMON00008_LOCUS59276</name>
</gene>
<dbReference type="InterPro" id="IPR012677">
    <property type="entry name" value="Nucleotide-bd_a/b_plait_sf"/>
</dbReference>
<evidence type="ECO:0000256" key="5">
    <source>
        <dbReference type="ARBA" id="ARBA00022884"/>
    </source>
</evidence>
<evidence type="ECO:0000313" key="12">
    <source>
        <dbReference type="EMBL" id="CAE4660152.1"/>
    </source>
</evidence>
<evidence type="ECO:0000256" key="4">
    <source>
        <dbReference type="ARBA" id="ARBA00022833"/>
    </source>
</evidence>
<evidence type="ECO:0000256" key="1">
    <source>
        <dbReference type="ARBA" id="ARBA00022723"/>
    </source>
</evidence>
<dbReference type="AlphaFoldDB" id="A0A6T1MBA2"/>
<keyword evidence="5 6" id="KW-0694">RNA-binding</keyword>
<dbReference type="SMART" id="SM00356">
    <property type="entry name" value="ZnF_C3H1"/>
    <property type="match status" value="1"/>
</dbReference>
<dbReference type="SUPFAM" id="SSF54928">
    <property type="entry name" value="RNA-binding domain, RBD"/>
    <property type="match status" value="1"/>
</dbReference>
<keyword evidence="2" id="KW-0677">Repeat</keyword>
<evidence type="ECO:0000256" key="3">
    <source>
        <dbReference type="ARBA" id="ARBA00022771"/>
    </source>
</evidence>
<feature type="region of interest" description="Disordered" evidence="8">
    <location>
        <begin position="1"/>
        <end position="34"/>
    </location>
</feature>
<evidence type="ECO:0000256" key="7">
    <source>
        <dbReference type="PROSITE-ProRule" id="PRU00723"/>
    </source>
</evidence>
<evidence type="ECO:0000256" key="8">
    <source>
        <dbReference type="SAM" id="MobiDB-lite"/>
    </source>
</evidence>
<dbReference type="InterPro" id="IPR002343">
    <property type="entry name" value="Hud_Sxl_RNA"/>
</dbReference>
<dbReference type="SMART" id="SM00360">
    <property type="entry name" value="RRM"/>
    <property type="match status" value="1"/>
</dbReference>
<dbReference type="InterPro" id="IPR035979">
    <property type="entry name" value="RBD_domain_sf"/>
</dbReference>
<keyword evidence="1 7" id="KW-0479">Metal-binding</keyword>
<dbReference type="EMBL" id="HBNR01082803">
    <property type="protein sequence ID" value="CAE4660137.1"/>
    <property type="molecule type" value="Transcribed_RNA"/>
</dbReference>
<feature type="region of interest" description="Disordered" evidence="8">
    <location>
        <begin position="117"/>
        <end position="154"/>
    </location>
</feature>
<keyword evidence="3 7" id="KW-0863">Zinc-finger</keyword>
<dbReference type="PROSITE" id="PS50102">
    <property type="entry name" value="RRM"/>
    <property type="match status" value="1"/>
</dbReference>
<evidence type="ECO:0000256" key="6">
    <source>
        <dbReference type="PROSITE-ProRule" id="PRU00176"/>
    </source>
</evidence>
<dbReference type="PROSITE" id="PS50103">
    <property type="entry name" value="ZF_C3H1"/>
    <property type="match status" value="1"/>
</dbReference>
<dbReference type="Gene3D" id="4.10.1000.10">
    <property type="entry name" value="Zinc finger, CCCH-type"/>
    <property type="match status" value="1"/>
</dbReference>
<dbReference type="InterPro" id="IPR000504">
    <property type="entry name" value="RRM_dom"/>
</dbReference>
<dbReference type="GO" id="GO:0003723">
    <property type="term" value="F:RNA binding"/>
    <property type="evidence" value="ECO:0007669"/>
    <property type="project" value="UniProtKB-UniRule"/>
</dbReference>
<evidence type="ECO:0000313" key="11">
    <source>
        <dbReference type="EMBL" id="CAE4660137.1"/>
    </source>
</evidence>
<evidence type="ECO:0000259" key="10">
    <source>
        <dbReference type="PROSITE" id="PS50103"/>
    </source>
</evidence>
<feature type="compositionally biased region" description="Gly residues" evidence="8">
    <location>
        <begin position="130"/>
        <end position="154"/>
    </location>
</feature>
<organism evidence="12">
    <name type="scientific">Alexandrium monilatum</name>
    <dbReference type="NCBI Taxonomy" id="311494"/>
    <lineage>
        <taxon>Eukaryota</taxon>
        <taxon>Sar</taxon>
        <taxon>Alveolata</taxon>
        <taxon>Dinophyceae</taxon>
        <taxon>Gonyaulacales</taxon>
        <taxon>Pyrocystaceae</taxon>
        <taxon>Alexandrium</taxon>
    </lineage>
</organism>
<dbReference type="InterPro" id="IPR036855">
    <property type="entry name" value="Znf_CCCH_sf"/>
</dbReference>
<dbReference type="SUPFAM" id="SSF90229">
    <property type="entry name" value="CCCH zinc finger"/>
    <property type="match status" value="1"/>
</dbReference>
<evidence type="ECO:0000259" key="9">
    <source>
        <dbReference type="PROSITE" id="PS50102"/>
    </source>
</evidence>
<dbReference type="GO" id="GO:0008270">
    <property type="term" value="F:zinc ion binding"/>
    <property type="evidence" value="ECO:0007669"/>
    <property type="project" value="UniProtKB-KW"/>
</dbReference>
<name>A0A6T1MBA2_9DINO</name>
<dbReference type="EMBL" id="HBNR01082813">
    <property type="protein sequence ID" value="CAE4660152.1"/>
    <property type="molecule type" value="Transcribed_RNA"/>
</dbReference>
<evidence type="ECO:0008006" key="13">
    <source>
        <dbReference type="Google" id="ProtNLM"/>
    </source>
</evidence>
<dbReference type="Gene3D" id="3.30.70.330">
    <property type="match status" value="1"/>
</dbReference>